<dbReference type="SUPFAM" id="SSF116726">
    <property type="entry name" value="TrkA C-terminal domain-like"/>
    <property type="match status" value="2"/>
</dbReference>
<organism evidence="9">
    <name type="scientific">Nitratifractor salsuginis</name>
    <dbReference type="NCBI Taxonomy" id="269261"/>
    <lineage>
        <taxon>Bacteria</taxon>
        <taxon>Pseudomonadati</taxon>
        <taxon>Campylobacterota</taxon>
        <taxon>Epsilonproteobacteria</taxon>
        <taxon>Campylobacterales</taxon>
        <taxon>Sulfurovaceae</taxon>
        <taxon>Nitratifractor</taxon>
    </lineage>
</organism>
<dbReference type="PROSITE" id="PS51202">
    <property type="entry name" value="RCK_C"/>
    <property type="match status" value="1"/>
</dbReference>
<dbReference type="AlphaFoldDB" id="A0A7V2SIK4"/>
<dbReference type="PRINTS" id="PR00335">
    <property type="entry name" value="KUPTAKETRKA"/>
</dbReference>
<dbReference type="PROSITE" id="PS51201">
    <property type="entry name" value="RCK_N"/>
    <property type="match status" value="1"/>
</dbReference>
<sequence>MDIIIAGAGKVGYNLARTLSPVHNVTVIDRNAEALARLQESLDILPVNGDIEDPLTYRKLIDKEADLFIAVTDMDEANLISTLIAGDTIEVKRKFIRLRNEFFAKSSIREKLGIDEAIFPLQLTSQTVEQLFAYPRANNVKSFAYTDFRLISIRVTALAEAITLEPENYAVVGIEREKSFFIPIGGSAEILPGDLVYLFGDESRIRTLCPKLEVEAPGNIERCVVFGGGDLGIAIARKLIEHGKEVKIVEENIRQCNIADEALEGEAMTLSCKYGTAELFEEEGLGHADMMIAATGNDEYNIIKCLEAKEHGIRKVVAVNNEMEYYNLMHTLGLVVVRGPKMSAYHTIIERIHSSRVVTERKYCGGRGTIFLRKIFPESPLLGRKIRPYKGRGEALLYLVRAERLLPFVEAMELQEGDVLVAFVHEEDAEALENWLNGL</sequence>
<keyword evidence="6" id="KW-0406">Ion transport</keyword>
<dbReference type="GO" id="GO:0015079">
    <property type="term" value="F:potassium ion transmembrane transporter activity"/>
    <property type="evidence" value="ECO:0007669"/>
    <property type="project" value="InterPro"/>
</dbReference>
<protein>
    <recommendedName>
        <fullName evidence="1">Trk system potassium uptake protein TrkA</fullName>
    </recommendedName>
</protein>
<dbReference type="InterPro" id="IPR006036">
    <property type="entry name" value="K_uptake_TrkA"/>
</dbReference>
<feature type="domain" description="RCK C-terminal" evidence="8">
    <location>
        <begin position="355"/>
        <end position="438"/>
    </location>
</feature>
<keyword evidence="5" id="KW-0520">NAD</keyword>
<dbReference type="InterPro" id="IPR036291">
    <property type="entry name" value="NAD(P)-bd_dom_sf"/>
</dbReference>
<dbReference type="Proteomes" id="UP000885722">
    <property type="component" value="Unassembled WGS sequence"/>
</dbReference>
<evidence type="ECO:0000259" key="7">
    <source>
        <dbReference type="PROSITE" id="PS51201"/>
    </source>
</evidence>
<reference evidence="9" key="1">
    <citation type="journal article" date="2020" name="mSystems">
        <title>Genome- and Community-Level Interaction Insights into Carbon Utilization and Element Cycling Functions of Hydrothermarchaeota in Hydrothermal Sediment.</title>
        <authorList>
            <person name="Zhou Z."/>
            <person name="Liu Y."/>
            <person name="Xu W."/>
            <person name="Pan J."/>
            <person name="Luo Z.H."/>
            <person name="Li M."/>
        </authorList>
    </citation>
    <scope>NUCLEOTIDE SEQUENCE [LARGE SCALE GENOMIC DNA]</scope>
    <source>
        <strain evidence="9">HyVt-513</strain>
    </source>
</reference>
<feature type="domain" description="RCK N-terminal" evidence="7">
    <location>
        <begin position="1"/>
        <end position="118"/>
    </location>
</feature>
<evidence type="ECO:0000256" key="1">
    <source>
        <dbReference type="ARBA" id="ARBA00017378"/>
    </source>
</evidence>
<keyword evidence="2" id="KW-0813">Transport</keyword>
<dbReference type="Gene3D" id="3.30.70.1450">
    <property type="entry name" value="Regulator of K+ conductance, C-terminal domain"/>
    <property type="match status" value="1"/>
</dbReference>
<keyword evidence="4" id="KW-0630">Potassium</keyword>
<keyword evidence="3" id="KW-0633">Potassium transport</keyword>
<dbReference type="Gene3D" id="3.40.50.720">
    <property type="entry name" value="NAD(P)-binding Rossmann-like Domain"/>
    <property type="match status" value="2"/>
</dbReference>
<dbReference type="PANTHER" id="PTHR43833:SF5">
    <property type="entry name" value="TRK SYSTEM POTASSIUM UPTAKE PROTEIN TRKA"/>
    <property type="match status" value="1"/>
</dbReference>
<gene>
    <name evidence="9" type="ORF">ENJ74_01300</name>
</gene>
<dbReference type="InterPro" id="IPR050721">
    <property type="entry name" value="Trk_Ktr_HKT_K-transport"/>
</dbReference>
<evidence type="ECO:0000256" key="3">
    <source>
        <dbReference type="ARBA" id="ARBA00022538"/>
    </source>
</evidence>
<evidence type="ECO:0000256" key="5">
    <source>
        <dbReference type="ARBA" id="ARBA00023027"/>
    </source>
</evidence>
<proteinExistence type="predicted"/>
<evidence type="ECO:0000256" key="6">
    <source>
        <dbReference type="ARBA" id="ARBA00023065"/>
    </source>
</evidence>
<accession>A0A7V2SIK4</accession>
<evidence type="ECO:0000259" key="8">
    <source>
        <dbReference type="PROSITE" id="PS51202"/>
    </source>
</evidence>
<evidence type="ECO:0000256" key="2">
    <source>
        <dbReference type="ARBA" id="ARBA00022448"/>
    </source>
</evidence>
<dbReference type="PANTHER" id="PTHR43833">
    <property type="entry name" value="POTASSIUM CHANNEL PROTEIN 2-RELATED-RELATED"/>
    <property type="match status" value="1"/>
</dbReference>
<dbReference type="GO" id="GO:0005886">
    <property type="term" value="C:plasma membrane"/>
    <property type="evidence" value="ECO:0007669"/>
    <property type="project" value="InterPro"/>
</dbReference>
<dbReference type="InterPro" id="IPR006037">
    <property type="entry name" value="RCK_C"/>
</dbReference>
<dbReference type="InterPro" id="IPR036721">
    <property type="entry name" value="RCK_C_sf"/>
</dbReference>
<dbReference type="Pfam" id="PF02254">
    <property type="entry name" value="TrkA_N"/>
    <property type="match status" value="2"/>
</dbReference>
<evidence type="ECO:0000256" key="4">
    <source>
        <dbReference type="ARBA" id="ARBA00022958"/>
    </source>
</evidence>
<evidence type="ECO:0000313" key="9">
    <source>
        <dbReference type="EMBL" id="HFC03484.1"/>
    </source>
</evidence>
<comment type="caution">
    <text evidence="9">The sequence shown here is derived from an EMBL/GenBank/DDBJ whole genome shotgun (WGS) entry which is preliminary data.</text>
</comment>
<name>A0A7V2SIK4_9BACT</name>
<dbReference type="InterPro" id="IPR003148">
    <property type="entry name" value="RCK_N"/>
</dbReference>
<dbReference type="EMBL" id="DRNO01000090">
    <property type="protein sequence ID" value="HFC03484.1"/>
    <property type="molecule type" value="Genomic_DNA"/>
</dbReference>
<dbReference type="SUPFAM" id="SSF51735">
    <property type="entry name" value="NAD(P)-binding Rossmann-fold domains"/>
    <property type="match status" value="2"/>
</dbReference>